<dbReference type="GO" id="GO:0008289">
    <property type="term" value="F:lipid binding"/>
    <property type="evidence" value="ECO:0007669"/>
    <property type="project" value="UniProtKB-KW"/>
</dbReference>
<evidence type="ECO:0000313" key="2">
    <source>
        <dbReference type="Proteomes" id="UP000678393"/>
    </source>
</evidence>
<dbReference type="Gene3D" id="2.40.128.20">
    <property type="match status" value="1"/>
</dbReference>
<dbReference type="SUPFAM" id="SSF50814">
    <property type="entry name" value="Lipocalins"/>
    <property type="match status" value="1"/>
</dbReference>
<dbReference type="InterPro" id="IPR012674">
    <property type="entry name" value="Calycin"/>
</dbReference>
<dbReference type="PRINTS" id="PR00178">
    <property type="entry name" value="FATTYACIDBP"/>
</dbReference>
<dbReference type="Proteomes" id="UP000678393">
    <property type="component" value="Unassembled WGS sequence"/>
</dbReference>
<organism evidence="1 2">
    <name type="scientific">Candidula unifasciata</name>
    <dbReference type="NCBI Taxonomy" id="100452"/>
    <lineage>
        <taxon>Eukaryota</taxon>
        <taxon>Metazoa</taxon>
        <taxon>Spiralia</taxon>
        <taxon>Lophotrochozoa</taxon>
        <taxon>Mollusca</taxon>
        <taxon>Gastropoda</taxon>
        <taxon>Heterobranchia</taxon>
        <taxon>Euthyneura</taxon>
        <taxon>Panpulmonata</taxon>
        <taxon>Eupulmonata</taxon>
        <taxon>Stylommatophora</taxon>
        <taxon>Helicina</taxon>
        <taxon>Helicoidea</taxon>
        <taxon>Geomitridae</taxon>
        <taxon>Candidula</taxon>
    </lineage>
</organism>
<reference evidence="1" key="1">
    <citation type="submission" date="2021-04" db="EMBL/GenBank/DDBJ databases">
        <authorList>
            <consortium name="Molecular Ecology Group"/>
        </authorList>
    </citation>
    <scope>NUCLEOTIDE SEQUENCE</scope>
</reference>
<gene>
    <name evidence="1" type="ORF">CUNI_LOCUS14499</name>
</gene>
<accession>A0A8S3ZRE5</accession>
<dbReference type="EMBL" id="CAJHNH020003282">
    <property type="protein sequence ID" value="CAG5128941.1"/>
    <property type="molecule type" value="Genomic_DNA"/>
</dbReference>
<evidence type="ECO:0000313" key="1">
    <source>
        <dbReference type="EMBL" id="CAG5128941.1"/>
    </source>
</evidence>
<proteinExistence type="predicted"/>
<dbReference type="AlphaFoldDB" id="A0A8S3ZRE5"/>
<name>A0A8S3ZRE5_9EUPU</name>
<sequence>MQLLTRSACRLGKSFCTNLPWLRPELASLQHVPCRVSTPQQEQRRHGTTIHEDAHRERNPLYQFWGTWHEKDRENFTNFLEVVGAARPLFSPLLKRKMEIIYRQRDDGEWEKEMGFRDSPLRFVSTIVFNQQFDYGEIGIPVVCTMTPDGKSLRELIETYEGPRVVISVQHKVSGKKMTIGYRANNVVLKRFFQRVA</sequence>
<protein>
    <submittedName>
        <fullName evidence="1">Uncharacterized protein</fullName>
    </submittedName>
</protein>
<comment type="caution">
    <text evidence="1">The sequence shown here is derived from an EMBL/GenBank/DDBJ whole genome shotgun (WGS) entry which is preliminary data.</text>
</comment>
<keyword evidence="2" id="KW-1185">Reference proteome</keyword>
<dbReference type="InterPro" id="IPR000463">
    <property type="entry name" value="Fatty_acid-bd"/>
</dbReference>